<accession>A0A081BZH8</accession>
<dbReference type="STRING" id="1499967.U27_04700"/>
<dbReference type="InterPro" id="IPR010181">
    <property type="entry name" value="CGCAxxGCC_motif"/>
</dbReference>
<dbReference type="NCBIfam" id="NF045718">
    <property type="entry name" value="two_CW_domain"/>
    <property type="match status" value="1"/>
</dbReference>
<dbReference type="InterPro" id="IPR054687">
    <property type="entry name" value="Two-CW_dom"/>
</dbReference>
<dbReference type="Pfam" id="PF09719">
    <property type="entry name" value="C_GCAxxG_C_C"/>
    <property type="match status" value="1"/>
</dbReference>
<proteinExistence type="predicted"/>
<evidence type="ECO:0000313" key="2">
    <source>
        <dbReference type="Proteomes" id="UP000030661"/>
    </source>
</evidence>
<sequence>MVRLASGFPVGMGTAGCACGALTGGVMALGLKFGRTTAGAAMPGMFEAAKELHDRFIMRRKSTCCRVLIKPFTFGSPEHLGQCIKITGEVASDVIELLSREETPEHLKKNCWEVKQCGREPEGINVQELGACPAATASYADGVNDGKNGGRCCWVIAGTFCGGKMQGTFAKKFGNCQRCNFYQMVKQEQGGSFWLSATILDKIRTQHVPFEDGDGI</sequence>
<dbReference type="NCBIfam" id="TIGR01909">
    <property type="entry name" value="C_GCAxxG_C_C"/>
    <property type="match status" value="1"/>
</dbReference>
<evidence type="ECO:0000313" key="1">
    <source>
        <dbReference type="EMBL" id="GAK57733.1"/>
    </source>
</evidence>
<dbReference type="SUPFAM" id="SSF48695">
    <property type="entry name" value="Multiheme cytochromes"/>
    <property type="match status" value="1"/>
</dbReference>
<reference evidence="1" key="1">
    <citation type="journal article" date="2015" name="PeerJ">
        <title>First genomic representation of candidate bacterial phylum KSB3 points to enhanced environmental sensing as a trigger of wastewater bulking.</title>
        <authorList>
            <person name="Sekiguchi Y."/>
            <person name="Ohashi A."/>
            <person name="Parks D.H."/>
            <person name="Yamauchi T."/>
            <person name="Tyson G.W."/>
            <person name="Hugenholtz P."/>
        </authorList>
    </citation>
    <scope>NUCLEOTIDE SEQUENCE [LARGE SCALE GENOMIC DNA]</scope>
</reference>
<dbReference type="Proteomes" id="UP000030661">
    <property type="component" value="Unassembled WGS sequence"/>
</dbReference>
<evidence type="ECO:0008006" key="3">
    <source>
        <dbReference type="Google" id="ProtNLM"/>
    </source>
</evidence>
<dbReference type="InterPro" id="IPR036280">
    <property type="entry name" value="Multihaem_cyt_sf"/>
</dbReference>
<name>A0A081BZH8_VECG1</name>
<keyword evidence="2" id="KW-1185">Reference proteome</keyword>
<gene>
    <name evidence="1" type="ORF">U27_04700</name>
</gene>
<dbReference type="AlphaFoldDB" id="A0A081BZH8"/>
<organism evidence="1">
    <name type="scientific">Vecturithrix granuli</name>
    <dbReference type="NCBI Taxonomy" id="1499967"/>
    <lineage>
        <taxon>Bacteria</taxon>
        <taxon>Candidatus Moduliflexota</taxon>
        <taxon>Candidatus Vecturitrichia</taxon>
        <taxon>Candidatus Vecturitrichales</taxon>
        <taxon>Candidatus Vecturitrichaceae</taxon>
        <taxon>Candidatus Vecturithrix</taxon>
    </lineage>
</organism>
<dbReference type="PROSITE" id="PS51257">
    <property type="entry name" value="PROKAR_LIPOPROTEIN"/>
    <property type="match status" value="1"/>
</dbReference>
<dbReference type="EMBL" id="DF820466">
    <property type="protein sequence ID" value="GAK57733.1"/>
    <property type="molecule type" value="Genomic_DNA"/>
</dbReference>
<dbReference type="HOGENOM" id="CLU_1275621_0_0_0"/>
<protein>
    <recommendedName>
        <fullName evidence="3">C_GCAxxG_C_C family protein</fullName>
    </recommendedName>
</protein>
<dbReference type="eggNOG" id="COG0664">
    <property type="taxonomic scope" value="Bacteria"/>
</dbReference>